<dbReference type="Proteomes" id="UP000037977">
    <property type="component" value="Unassembled WGS sequence"/>
</dbReference>
<comment type="caution">
    <text evidence="2">The sequence shown here is derived from an EMBL/GenBank/DDBJ whole genome shotgun (WGS) entry which is preliminary data.</text>
</comment>
<proteinExistence type="predicted"/>
<dbReference type="CDD" id="cd10446">
    <property type="entry name" value="GIY-YIG_unchar_1"/>
    <property type="match status" value="1"/>
</dbReference>
<keyword evidence="3" id="KW-1185">Reference proteome</keyword>
<dbReference type="AlphaFoldDB" id="A0A0N0CVM9"/>
<dbReference type="InterPro" id="IPR035901">
    <property type="entry name" value="GIY-YIG_endonuc_sf"/>
</dbReference>
<evidence type="ECO:0000259" key="1">
    <source>
        <dbReference type="SMART" id="SM00465"/>
    </source>
</evidence>
<dbReference type="SUPFAM" id="SSF82771">
    <property type="entry name" value="GIY-YIG endonuclease"/>
    <property type="match status" value="1"/>
</dbReference>
<dbReference type="PATRIC" id="fig|33935.3.peg.3549"/>
<feature type="domain" description="GIY-YIG" evidence="1">
    <location>
        <begin position="183"/>
        <end position="279"/>
    </location>
</feature>
<dbReference type="Gene3D" id="3.40.1440.10">
    <property type="entry name" value="GIY-YIG endonuclease"/>
    <property type="match status" value="1"/>
</dbReference>
<dbReference type="SMART" id="SM00465">
    <property type="entry name" value="GIYc"/>
    <property type="match status" value="1"/>
</dbReference>
<evidence type="ECO:0000313" key="2">
    <source>
        <dbReference type="EMBL" id="KOY82001.1"/>
    </source>
</evidence>
<dbReference type="STRING" id="33935.ADM90_13475"/>
<name>A0A0N0CVM9_9BACI</name>
<dbReference type="EMBL" id="LGCI01000008">
    <property type="protein sequence ID" value="KOY82001.1"/>
    <property type="molecule type" value="Genomic_DNA"/>
</dbReference>
<accession>A0A0N0CVM9</accession>
<dbReference type="Pfam" id="PF01541">
    <property type="entry name" value="GIY-YIG"/>
    <property type="match status" value="1"/>
</dbReference>
<organism evidence="2 3">
    <name type="scientific">Lysinibacillus macroides</name>
    <dbReference type="NCBI Taxonomy" id="33935"/>
    <lineage>
        <taxon>Bacteria</taxon>
        <taxon>Bacillati</taxon>
        <taxon>Bacillota</taxon>
        <taxon>Bacilli</taxon>
        <taxon>Bacillales</taxon>
        <taxon>Bacillaceae</taxon>
        <taxon>Lysinibacillus</taxon>
    </lineage>
</organism>
<dbReference type="InterPro" id="IPR000305">
    <property type="entry name" value="GIY-YIG_endonuc"/>
</dbReference>
<reference evidence="2 3" key="1">
    <citation type="submission" date="2015-07" db="EMBL/GenBank/DDBJ databases">
        <title>Genome sequencing project for genomic taxonomy and phylogenomics of Bacillus-like bacteria.</title>
        <authorList>
            <person name="Liu B."/>
            <person name="Wang J."/>
            <person name="Zhu Y."/>
            <person name="Liu G."/>
            <person name="Chen Q."/>
            <person name="Chen Z."/>
            <person name="Che J."/>
            <person name="Ge C."/>
            <person name="Shi H."/>
            <person name="Pan Z."/>
            <person name="Liu X."/>
        </authorList>
    </citation>
    <scope>NUCLEOTIDE SEQUENCE [LARGE SCALE GENOMIC DNA]</scope>
    <source>
        <strain evidence="2 3">DSM 54</strain>
    </source>
</reference>
<sequence length="279" mass="32580">MLSDLLKKENFDLQRVKLLRHSMNHKRFKVAYDANCVLEYTKMQVPGFYNDVDLVLNFVGDQGTTARLVGCYKPTLVSQPIEAHLFSDKVPQALLAHPQNIYHELIETNDYSDLINRLYIDWGKGTVNWSQRAINDKPIIAIKSVPSLEFKGYEKIVLMYDQLKQIIDNQVTYENWHDALKSVHAIYLITDLTEGRQYVGSAYGADSLFQRWKMYVETKHGNNKRLIKYLTEHPDYYRQFQFSILQVIPKTILQKEVIELENLYKEKLGTRLANGLNEN</sequence>
<evidence type="ECO:0000313" key="3">
    <source>
        <dbReference type="Proteomes" id="UP000037977"/>
    </source>
</evidence>
<gene>
    <name evidence="2" type="ORF">ADM90_13475</name>
</gene>
<protein>
    <recommendedName>
        <fullName evidence="1">GIY-YIG domain-containing protein</fullName>
    </recommendedName>
</protein>